<keyword evidence="6" id="KW-1185">Reference proteome</keyword>
<sequence>MNNIEYLLKFILNSTTLRITNIKPLATANSIETFKKKYSKTRIEQGFVADLSLPEAPIFNVPLGPGTEHTVFYCDLAVGQHVYASREYALQYHPPSPYESYIVNTSSVPLEQVIEDRDPSTYNYILRDTSRVLPLYEITFIYDRDLEARAKTQNFCEMCTTETAVMFCLAERASFCKSCDHSIHNNEFTMRHQRYYFSQVGTKEFIQCVFHPEILVDYFCQTCNIPVCTHCKIQGGHAMPPYSEHKLIPYLDACEKLKEMVEEGETKLYQEEEVLKNYVVDLKKEVCEFTKKVENIKNLINEEYKSVMNELQAIVKKRYQVINTVYVDKLAKLTEINRMKEYPRLMTSSTLIKEFKNIFDQRGKVQVGDLKKFKCEGIDLRGKLSLHESDNECVVRLASQDRTRKSIELNAGTRSDKLSWFNKK</sequence>
<comment type="caution">
    <text evidence="5">The sequence shown here is derived from an EMBL/GenBank/DDBJ whole genome shotgun (WGS) entry which is preliminary data.</text>
</comment>
<evidence type="ECO:0000256" key="1">
    <source>
        <dbReference type="ARBA" id="ARBA00022723"/>
    </source>
</evidence>
<evidence type="ECO:0000256" key="3">
    <source>
        <dbReference type="PROSITE-ProRule" id="PRU00024"/>
    </source>
</evidence>
<organism evidence="5 6">
    <name type="scientific">Astathelohania contejeani</name>
    <dbReference type="NCBI Taxonomy" id="164912"/>
    <lineage>
        <taxon>Eukaryota</taxon>
        <taxon>Fungi</taxon>
        <taxon>Fungi incertae sedis</taxon>
        <taxon>Microsporidia</taxon>
        <taxon>Astathelohaniidae</taxon>
        <taxon>Astathelohania</taxon>
    </lineage>
</organism>
<gene>
    <name evidence="5" type="primary">trim33</name>
    <name evidence="5" type="ORF">TCON_0587</name>
</gene>
<dbReference type="PROSITE" id="PS50119">
    <property type="entry name" value="ZF_BBOX"/>
    <property type="match status" value="2"/>
</dbReference>
<dbReference type="InterPro" id="IPR047153">
    <property type="entry name" value="TRIM45/56/19-like"/>
</dbReference>
<name>A0ABQ7I1G6_9MICR</name>
<reference evidence="5 6" key="1">
    <citation type="submission" date="2019-01" db="EMBL/GenBank/DDBJ databases">
        <title>Genomes sequencing and comparative genomics of infectious freshwater microsporidia, Cucumispora dikerogammari and Thelohania contejeani.</title>
        <authorList>
            <person name="Cormier A."/>
            <person name="Giraud I."/>
            <person name="Wattier R."/>
            <person name="Teixeira M."/>
            <person name="Grandjean F."/>
            <person name="Rigaud T."/>
            <person name="Cordaux R."/>
        </authorList>
    </citation>
    <scope>NUCLEOTIDE SEQUENCE [LARGE SCALE GENOMIC DNA]</scope>
    <source>
        <strain evidence="5">T1</strain>
        <tissue evidence="5">Spores</tissue>
    </source>
</reference>
<dbReference type="Gene3D" id="3.30.160.60">
    <property type="entry name" value="Classic Zinc Finger"/>
    <property type="match status" value="1"/>
</dbReference>
<keyword evidence="3" id="KW-0863">Zinc-finger</keyword>
<proteinExistence type="predicted"/>
<dbReference type="Pfam" id="PF00643">
    <property type="entry name" value="zf-B_box"/>
    <property type="match status" value="1"/>
</dbReference>
<keyword evidence="2" id="KW-0862">Zinc</keyword>
<dbReference type="Proteomes" id="UP001516464">
    <property type="component" value="Unassembled WGS sequence"/>
</dbReference>
<dbReference type="InterPro" id="IPR000315">
    <property type="entry name" value="Znf_B-box"/>
</dbReference>
<dbReference type="CDD" id="cd19756">
    <property type="entry name" value="Bbox2"/>
    <property type="match status" value="1"/>
</dbReference>
<protein>
    <submittedName>
        <fullName evidence="5">E3 ubiquitin-protein ligase TRIM33</fullName>
    </submittedName>
</protein>
<evidence type="ECO:0000256" key="2">
    <source>
        <dbReference type="ARBA" id="ARBA00022833"/>
    </source>
</evidence>
<dbReference type="PANTHER" id="PTHR25462">
    <property type="entry name" value="BONUS, ISOFORM C-RELATED"/>
    <property type="match status" value="1"/>
</dbReference>
<accession>A0ABQ7I1G6</accession>
<feature type="domain" description="B box-type" evidence="4">
    <location>
        <begin position="151"/>
        <end position="197"/>
    </location>
</feature>
<dbReference type="InterPro" id="IPR049808">
    <property type="entry name" value="CONSTANS-like_Bbox1"/>
</dbReference>
<feature type="domain" description="B box-type" evidence="4">
    <location>
        <begin position="203"/>
        <end position="250"/>
    </location>
</feature>
<dbReference type="PANTHER" id="PTHR25462:SF296">
    <property type="entry name" value="MEIOTIC P26, ISOFORM F"/>
    <property type="match status" value="1"/>
</dbReference>
<dbReference type="CDD" id="cd19821">
    <property type="entry name" value="Bbox1_BBX-like"/>
    <property type="match status" value="1"/>
</dbReference>
<evidence type="ECO:0000259" key="4">
    <source>
        <dbReference type="PROSITE" id="PS50119"/>
    </source>
</evidence>
<dbReference type="EMBL" id="SBIQ01000023">
    <property type="protein sequence ID" value="KAF7684212.1"/>
    <property type="molecule type" value="Genomic_DNA"/>
</dbReference>
<evidence type="ECO:0000313" key="5">
    <source>
        <dbReference type="EMBL" id="KAF7684212.1"/>
    </source>
</evidence>
<evidence type="ECO:0000313" key="6">
    <source>
        <dbReference type="Proteomes" id="UP001516464"/>
    </source>
</evidence>
<dbReference type="SUPFAM" id="SSF57845">
    <property type="entry name" value="B-box zinc-binding domain"/>
    <property type="match status" value="1"/>
</dbReference>
<dbReference type="SMART" id="SM00336">
    <property type="entry name" value="BBOX"/>
    <property type="match status" value="2"/>
</dbReference>
<keyword evidence="1" id="KW-0479">Metal-binding</keyword>